<protein>
    <submittedName>
        <fullName evidence="3">Copper-exporting P-type ATPase A</fullName>
        <ecNumber evidence="3">3.6.3.54</ecNumber>
    </submittedName>
</protein>
<proteinExistence type="predicted"/>
<dbReference type="AlphaFoldDB" id="A0A1V4SXB9"/>
<dbReference type="EC" id="3.6.3.54" evidence="3"/>
<dbReference type="EMBL" id="LTAY01000026">
    <property type="protein sequence ID" value="OPX49195.1"/>
    <property type="molecule type" value="Genomic_DNA"/>
</dbReference>
<dbReference type="InterPro" id="IPR017969">
    <property type="entry name" value="Heavy-metal-associated_CS"/>
</dbReference>
<organism evidence="3 4">
    <name type="scientific">Clostridium thermobutyricum DSM 4928</name>
    <dbReference type="NCBI Taxonomy" id="1121339"/>
    <lineage>
        <taxon>Bacteria</taxon>
        <taxon>Bacillati</taxon>
        <taxon>Bacillota</taxon>
        <taxon>Clostridia</taxon>
        <taxon>Eubacteriales</taxon>
        <taxon>Clostridiaceae</taxon>
        <taxon>Clostridium</taxon>
    </lineage>
</organism>
<evidence type="ECO:0000313" key="4">
    <source>
        <dbReference type="Proteomes" id="UP000191448"/>
    </source>
</evidence>
<dbReference type="RefSeq" id="WP_080022238.1">
    <property type="nucleotide sequence ID" value="NZ_LTAY01000026.1"/>
</dbReference>
<name>A0A1V4SXB9_9CLOT</name>
<dbReference type="Gene3D" id="3.30.70.100">
    <property type="match status" value="1"/>
</dbReference>
<dbReference type="PROSITE" id="PS01047">
    <property type="entry name" value="HMA_1"/>
    <property type="match status" value="1"/>
</dbReference>
<gene>
    <name evidence="3" type="primary">copA_2</name>
    <name evidence="3" type="ORF">CLTHE_09500</name>
</gene>
<keyword evidence="1" id="KW-0479">Metal-binding</keyword>
<dbReference type="OrthoDB" id="9813965at2"/>
<dbReference type="InterPro" id="IPR036163">
    <property type="entry name" value="HMA_dom_sf"/>
</dbReference>
<feature type="domain" description="HMA" evidence="2">
    <location>
        <begin position="2"/>
        <end position="63"/>
    </location>
</feature>
<dbReference type="SUPFAM" id="SSF55008">
    <property type="entry name" value="HMA, heavy metal-associated domain"/>
    <property type="match status" value="1"/>
</dbReference>
<dbReference type="PROSITE" id="PS50846">
    <property type="entry name" value="HMA_2"/>
    <property type="match status" value="1"/>
</dbReference>
<dbReference type="GO" id="GO:0046872">
    <property type="term" value="F:metal ion binding"/>
    <property type="evidence" value="ECO:0007669"/>
    <property type="project" value="UniProtKB-KW"/>
</dbReference>
<reference evidence="3 4" key="1">
    <citation type="submission" date="2016-02" db="EMBL/GenBank/DDBJ databases">
        <title>Genome sequence of Clostridium thermobutyricum DSM 4928.</title>
        <authorList>
            <person name="Poehlein A."/>
            <person name="Daniel R."/>
        </authorList>
    </citation>
    <scope>NUCLEOTIDE SEQUENCE [LARGE SCALE GENOMIC DNA]</scope>
    <source>
        <strain evidence="3 4">DSM 4928</strain>
    </source>
</reference>
<dbReference type="GO" id="GO:0016787">
    <property type="term" value="F:hydrolase activity"/>
    <property type="evidence" value="ECO:0007669"/>
    <property type="project" value="UniProtKB-KW"/>
</dbReference>
<comment type="caution">
    <text evidence="3">The sequence shown here is derived from an EMBL/GenBank/DDBJ whole genome shotgun (WGS) entry which is preliminary data.</text>
</comment>
<sequence>MLKYIVRIEGMACGNCVKHIEEALEANSKVDKFNVEVGKAVVEGTISENELKDLIEDVGYDVTEISK</sequence>
<accession>A0A1V4SXB9</accession>
<dbReference type="InterPro" id="IPR006121">
    <property type="entry name" value="HMA_dom"/>
</dbReference>
<dbReference type="CDD" id="cd00371">
    <property type="entry name" value="HMA"/>
    <property type="match status" value="1"/>
</dbReference>
<evidence type="ECO:0000259" key="2">
    <source>
        <dbReference type="PROSITE" id="PS50846"/>
    </source>
</evidence>
<evidence type="ECO:0000313" key="3">
    <source>
        <dbReference type="EMBL" id="OPX49195.1"/>
    </source>
</evidence>
<evidence type="ECO:0000256" key="1">
    <source>
        <dbReference type="ARBA" id="ARBA00022723"/>
    </source>
</evidence>
<dbReference type="Pfam" id="PF00403">
    <property type="entry name" value="HMA"/>
    <property type="match status" value="1"/>
</dbReference>
<keyword evidence="3" id="KW-0378">Hydrolase</keyword>
<dbReference type="Proteomes" id="UP000191448">
    <property type="component" value="Unassembled WGS sequence"/>
</dbReference>